<organism evidence="3 4">
    <name type="scientific">Amblyomma americanum</name>
    <name type="common">Lone star tick</name>
    <dbReference type="NCBI Taxonomy" id="6943"/>
    <lineage>
        <taxon>Eukaryota</taxon>
        <taxon>Metazoa</taxon>
        <taxon>Ecdysozoa</taxon>
        <taxon>Arthropoda</taxon>
        <taxon>Chelicerata</taxon>
        <taxon>Arachnida</taxon>
        <taxon>Acari</taxon>
        <taxon>Parasitiformes</taxon>
        <taxon>Ixodida</taxon>
        <taxon>Ixodoidea</taxon>
        <taxon>Ixodidae</taxon>
        <taxon>Amblyomminae</taxon>
        <taxon>Amblyomma</taxon>
    </lineage>
</organism>
<evidence type="ECO:0000313" key="3">
    <source>
        <dbReference type="EMBL" id="KAK8758761.1"/>
    </source>
</evidence>
<feature type="compositionally biased region" description="Basic and acidic residues" evidence="1">
    <location>
        <begin position="175"/>
        <end position="187"/>
    </location>
</feature>
<dbReference type="InterPro" id="IPR012336">
    <property type="entry name" value="Thioredoxin-like_fold"/>
</dbReference>
<dbReference type="GO" id="GO:0045494">
    <property type="term" value="P:photoreceptor cell maintenance"/>
    <property type="evidence" value="ECO:0007669"/>
    <property type="project" value="InterPro"/>
</dbReference>
<name>A0AAQ4D8H1_AMBAM</name>
<reference evidence="3 4" key="1">
    <citation type="journal article" date="2023" name="Arcadia Sci">
        <title>De novo assembly of a long-read Amblyomma americanum tick genome.</title>
        <authorList>
            <person name="Chou S."/>
            <person name="Poskanzer K.E."/>
            <person name="Rollins M."/>
            <person name="Thuy-Boun P.S."/>
        </authorList>
    </citation>
    <scope>NUCLEOTIDE SEQUENCE [LARGE SCALE GENOMIC DNA]</scope>
    <source>
        <strain evidence="3">F_SG_1</strain>
        <tissue evidence="3">Salivary glands</tissue>
    </source>
</reference>
<feature type="region of interest" description="Disordered" evidence="1">
    <location>
        <begin position="158"/>
        <end position="260"/>
    </location>
</feature>
<feature type="compositionally biased region" description="Polar residues" evidence="1">
    <location>
        <begin position="188"/>
        <end position="200"/>
    </location>
</feature>
<protein>
    <recommendedName>
        <fullName evidence="2">Thioredoxin-like fold domain-containing protein</fullName>
    </recommendedName>
</protein>
<dbReference type="Pfam" id="PF13905">
    <property type="entry name" value="Thioredoxin_8"/>
    <property type="match status" value="1"/>
</dbReference>
<dbReference type="PANTHER" id="PTHR46762">
    <property type="entry name" value="NUCLEOREDOXIN-LIKE PROTEIN 2"/>
    <property type="match status" value="1"/>
</dbReference>
<dbReference type="EMBL" id="JARKHS020033723">
    <property type="protein sequence ID" value="KAK8758761.1"/>
    <property type="molecule type" value="Genomic_DNA"/>
</dbReference>
<evidence type="ECO:0000256" key="1">
    <source>
        <dbReference type="SAM" id="MobiDB-lite"/>
    </source>
</evidence>
<feature type="domain" description="Thioredoxin-like fold" evidence="2">
    <location>
        <begin position="28"/>
        <end position="92"/>
    </location>
</feature>
<keyword evidence="4" id="KW-1185">Reference proteome</keyword>
<comment type="caution">
    <text evidence="3">The sequence shown here is derived from an EMBL/GenBank/DDBJ whole genome shotgun (WGS) entry which is preliminary data.</text>
</comment>
<sequence length="260" mass="28539">MDLFRGKTLIQKDGSEHLADDVLKDASVLALFFSAGWCPSCRLFTPLLARAYKAQRKVEVVFVSEDRSSFAMIGYMRQSHGDWYAVKYGDPLQDCLRPGRCVASVRDSTRVPPVAWTKGWRLSRFGICTVFLLLCAPGRSLLRPESCSCFVFHGHDTRGPDASRGRSPPARRGRRQEAWPGRRHDDAASQTLRTTQHGQTGLTGAGHDGGTVQAGEHLAPSGGLDCVRASSKRRLSPRSQEGPAHRPVYSVLGRGPLPEA</sequence>
<dbReference type="GO" id="GO:0007600">
    <property type="term" value="P:sensory perception"/>
    <property type="evidence" value="ECO:0007669"/>
    <property type="project" value="InterPro"/>
</dbReference>
<gene>
    <name evidence="3" type="ORF">V5799_003615</name>
</gene>
<proteinExistence type="predicted"/>
<dbReference type="Gene3D" id="3.40.30.10">
    <property type="entry name" value="Glutaredoxin"/>
    <property type="match status" value="1"/>
</dbReference>
<accession>A0AAQ4D8H1</accession>
<dbReference type="SUPFAM" id="SSF52833">
    <property type="entry name" value="Thioredoxin-like"/>
    <property type="match status" value="1"/>
</dbReference>
<evidence type="ECO:0000259" key="2">
    <source>
        <dbReference type="Pfam" id="PF13905"/>
    </source>
</evidence>
<dbReference type="PANTHER" id="PTHR46762:SF1">
    <property type="entry name" value="NUCLEOREDOXIN-LIKE PROTEIN 2"/>
    <property type="match status" value="1"/>
</dbReference>
<dbReference type="AlphaFoldDB" id="A0AAQ4D8H1"/>
<dbReference type="InterPro" id="IPR029519">
    <property type="entry name" value="RdCVF2"/>
</dbReference>
<dbReference type="Proteomes" id="UP001321473">
    <property type="component" value="Unassembled WGS sequence"/>
</dbReference>
<dbReference type="InterPro" id="IPR036249">
    <property type="entry name" value="Thioredoxin-like_sf"/>
</dbReference>
<evidence type="ECO:0000313" key="4">
    <source>
        <dbReference type="Proteomes" id="UP001321473"/>
    </source>
</evidence>